<dbReference type="InterPro" id="IPR029063">
    <property type="entry name" value="SAM-dependent_MTases_sf"/>
</dbReference>
<dbReference type="Pfam" id="PF08241">
    <property type="entry name" value="Methyltransf_11"/>
    <property type="match status" value="1"/>
</dbReference>
<dbReference type="GO" id="GO:0008757">
    <property type="term" value="F:S-adenosylmethionine-dependent methyltransferase activity"/>
    <property type="evidence" value="ECO:0007669"/>
    <property type="project" value="InterPro"/>
</dbReference>
<accession>A0A5C8ZR01</accession>
<comment type="caution">
    <text evidence="2">The sequence shown here is derived from an EMBL/GenBank/DDBJ whole genome shotgun (WGS) entry which is preliminary data.</text>
</comment>
<evidence type="ECO:0000313" key="2">
    <source>
        <dbReference type="EMBL" id="TXS90052.1"/>
    </source>
</evidence>
<dbReference type="Proteomes" id="UP000321933">
    <property type="component" value="Unassembled WGS sequence"/>
</dbReference>
<protein>
    <submittedName>
        <fullName evidence="2">Class I SAM-dependent methyltransferase</fullName>
    </submittedName>
</protein>
<dbReference type="InterPro" id="IPR013216">
    <property type="entry name" value="Methyltransf_11"/>
</dbReference>
<dbReference type="OrthoDB" id="9760689at2"/>
<evidence type="ECO:0000259" key="1">
    <source>
        <dbReference type="Pfam" id="PF08241"/>
    </source>
</evidence>
<dbReference type="EMBL" id="VRYZ01000007">
    <property type="protein sequence ID" value="TXS90052.1"/>
    <property type="molecule type" value="Genomic_DNA"/>
</dbReference>
<dbReference type="RefSeq" id="WP_148065315.1">
    <property type="nucleotide sequence ID" value="NZ_VRYZ01000007.1"/>
</dbReference>
<feature type="domain" description="Methyltransferase type 11" evidence="1">
    <location>
        <begin position="63"/>
        <end position="108"/>
    </location>
</feature>
<name>A0A5C8ZR01_9GAMM</name>
<sequence>MQASIRHFVQLCVDHLPVRTPVYEFGAYQVSGSEVENLRPLFPGAEYIGADMREGPGVDCILNLHDLELDSGIVGTALCLDTLEHVEYPRKAMSELFRVLEPGGMVVISSVFDFPIHDYPNDFWRFTPEGFRSLLSGFAVSAVFSYGKSEVSPQVVVGVGFKEQAPNMDEFLKAAEHWSKWYSGIARKLSAEGSTG</sequence>
<proteinExistence type="predicted"/>
<keyword evidence="3" id="KW-1185">Reference proteome</keyword>
<keyword evidence="2" id="KW-0808">Transferase</keyword>
<dbReference type="GO" id="GO:0032259">
    <property type="term" value="P:methylation"/>
    <property type="evidence" value="ECO:0007669"/>
    <property type="project" value="UniProtKB-KW"/>
</dbReference>
<evidence type="ECO:0000313" key="3">
    <source>
        <dbReference type="Proteomes" id="UP000321933"/>
    </source>
</evidence>
<dbReference type="AlphaFoldDB" id="A0A5C8ZR01"/>
<organism evidence="2 3">
    <name type="scientific">Parahaliea aestuarii</name>
    <dbReference type="NCBI Taxonomy" id="1852021"/>
    <lineage>
        <taxon>Bacteria</taxon>
        <taxon>Pseudomonadati</taxon>
        <taxon>Pseudomonadota</taxon>
        <taxon>Gammaproteobacteria</taxon>
        <taxon>Cellvibrionales</taxon>
        <taxon>Halieaceae</taxon>
        <taxon>Parahaliea</taxon>
    </lineage>
</organism>
<keyword evidence="2" id="KW-0489">Methyltransferase</keyword>
<dbReference type="Gene3D" id="3.40.50.150">
    <property type="entry name" value="Vaccinia Virus protein VP39"/>
    <property type="match status" value="1"/>
</dbReference>
<gene>
    <name evidence="2" type="ORF">FVW59_15740</name>
</gene>
<reference evidence="2 3" key="1">
    <citation type="submission" date="2019-08" db="EMBL/GenBank/DDBJ databases">
        <title>Parahaliea maris sp. nov., isolated from the surface seawater.</title>
        <authorList>
            <person name="Liu Y."/>
        </authorList>
    </citation>
    <scope>NUCLEOTIDE SEQUENCE [LARGE SCALE GENOMIC DNA]</scope>
    <source>
        <strain evidence="2 3">S2-26</strain>
    </source>
</reference>
<dbReference type="SUPFAM" id="SSF53335">
    <property type="entry name" value="S-adenosyl-L-methionine-dependent methyltransferases"/>
    <property type="match status" value="1"/>
</dbReference>